<keyword evidence="10" id="KW-1185">Reference proteome</keyword>
<dbReference type="InterPro" id="IPR005122">
    <property type="entry name" value="Uracil-DNA_glycosylase-like"/>
</dbReference>
<evidence type="ECO:0000256" key="6">
    <source>
        <dbReference type="ARBA" id="ARBA00023014"/>
    </source>
</evidence>
<feature type="domain" description="Uracil-DNA glycosylase-like" evidence="8">
    <location>
        <begin position="35"/>
        <end position="182"/>
    </location>
</feature>
<evidence type="ECO:0000256" key="1">
    <source>
        <dbReference type="ARBA" id="ARBA00022485"/>
    </source>
</evidence>
<evidence type="ECO:0000313" key="10">
    <source>
        <dbReference type="Proteomes" id="UP001596071"/>
    </source>
</evidence>
<keyword evidence="3" id="KW-0227">DNA damage</keyword>
<dbReference type="PANTHER" id="PTHR33693:SF9">
    <property type="entry name" value="TYPE-4 URACIL-DNA GLYCOSYLASE"/>
    <property type="match status" value="1"/>
</dbReference>
<dbReference type="Proteomes" id="UP001596071">
    <property type="component" value="Unassembled WGS sequence"/>
</dbReference>
<dbReference type="RefSeq" id="WP_381447517.1">
    <property type="nucleotide sequence ID" value="NZ_JBHSNP010000029.1"/>
</dbReference>
<keyword evidence="4 9" id="KW-0378">Hydrolase</keyword>
<keyword evidence="5" id="KW-0408">Iron</keyword>
<dbReference type="Pfam" id="PF03167">
    <property type="entry name" value="UDG"/>
    <property type="match status" value="1"/>
</dbReference>
<evidence type="ECO:0000256" key="3">
    <source>
        <dbReference type="ARBA" id="ARBA00022763"/>
    </source>
</evidence>
<accession>A0ABW0U342</accession>
<dbReference type="EC" id="3.2.2.27" evidence="9"/>
<reference evidence="10" key="1">
    <citation type="journal article" date="2019" name="Int. J. Syst. Evol. Microbiol.">
        <title>The Global Catalogue of Microorganisms (GCM) 10K type strain sequencing project: providing services to taxonomists for standard genome sequencing and annotation.</title>
        <authorList>
            <consortium name="The Broad Institute Genomics Platform"/>
            <consortium name="The Broad Institute Genome Sequencing Center for Infectious Disease"/>
            <person name="Wu L."/>
            <person name="Ma J."/>
        </authorList>
    </citation>
    <scope>NUCLEOTIDE SEQUENCE [LARGE SCALE GENOMIC DNA]</scope>
    <source>
        <strain evidence="10">KACC 11299</strain>
    </source>
</reference>
<dbReference type="EMBL" id="JBHSNP010000029">
    <property type="protein sequence ID" value="MFC5605056.1"/>
    <property type="molecule type" value="Genomic_DNA"/>
</dbReference>
<evidence type="ECO:0000256" key="7">
    <source>
        <dbReference type="ARBA" id="ARBA00023204"/>
    </source>
</evidence>
<dbReference type="GO" id="GO:0004844">
    <property type="term" value="F:uracil DNA N-glycosylase activity"/>
    <property type="evidence" value="ECO:0007669"/>
    <property type="project" value="UniProtKB-EC"/>
</dbReference>
<keyword evidence="2" id="KW-0479">Metal-binding</keyword>
<keyword evidence="6" id="KW-0411">Iron-sulfur</keyword>
<dbReference type="InterPro" id="IPR036895">
    <property type="entry name" value="Uracil-DNA_glycosylase-like_sf"/>
</dbReference>
<dbReference type="SUPFAM" id="SSF52141">
    <property type="entry name" value="Uracil-DNA glycosylase-like"/>
    <property type="match status" value="1"/>
</dbReference>
<dbReference type="SMART" id="SM00986">
    <property type="entry name" value="UDG"/>
    <property type="match status" value="1"/>
</dbReference>
<protein>
    <submittedName>
        <fullName evidence="9">Uracil-DNA glycosylase</fullName>
        <ecNumber evidence="9">3.2.2.27</ecNumber>
    </submittedName>
</protein>
<keyword evidence="7" id="KW-0234">DNA repair</keyword>
<dbReference type="PANTHER" id="PTHR33693">
    <property type="entry name" value="TYPE-5 URACIL-DNA GLYCOSYLASE"/>
    <property type="match status" value="1"/>
</dbReference>
<dbReference type="CDD" id="cd10030">
    <property type="entry name" value="UDG-F4_TTUDGA_SPO1dp_like"/>
    <property type="match status" value="1"/>
</dbReference>
<evidence type="ECO:0000256" key="2">
    <source>
        <dbReference type="ARBA" id="ARBA00022723"/>
    </source>
</evidence>
<sequence length="197" mass="22772">MTSFCPESWPEDPTPASQVNCEECGLYKQGTRMVWGEGNPKAPIMVILDNPGAREDREGNPMVCGTRQTLQQAVHEVGLDKEQIYVTYILKRRPIRKYDKERTREICMHRHLDEQLQQQKPELILCLGNVAVQSVFDNTEVDVKGLRGSWHDVKGYQTAVAYHPLAVRRRPNLYKLFLEDLLLLKSKIEHKSNKNRD</sequence>
<dbReference type="SMART" id="SM00987">
    <property type="entry name" value="UreE_C"/>
    <property type="match status" value="1"/>
</dbReference>
<gene>
    <name evidence="9" type="ORF">ACFPTP_17595</name>
</gene>
<evidence type="ECO:0000313" key="9">
    <source>
        <dbReference type="EMBL" id="MFC5605056.1"/>
    </source>
</evidence>
<dbReference type="InterPro" id="IPR051536">
    <property type="entry name" value="UDG_Type-4/5"/>
</dbReference>
<keyword evidence="9" id="KW-0326">Glycosidase</keyword>
<keyword evidence="1" id="KW-0004">4Fe-4S</keyword>
<evidence type="ECO:0000256" key="4">
    <source>
        <dbReference type="ARBA" id="ARBA00022801"/>
    </source>
</evidence>
<proteinExistence type="predicted"/>
<name>A0ABW0U342_9BACL</name>
<comment type="caution">
    <text evidence="9">The sequence shown here is derived from an EMBL/GenBank/DDBJ whole genome shotgun (WGS) entry which is preliminary data.</text>
</comment>
<dbReference type="Gene3D" id="3.40.470.10">
    <property type="entry name" value="Uracil-DNA glycosylase-like domain"/>
    <property type="match status" value="1"/>
</dbReference>
<organism evidence="9 10">
    <name type="scientific">Sporosarcina koreensis</name>
    <dbReference type="NCBI Taxonomy" id="334735"/>
    <lineage>
        <taxon>Bacteria</taxon>
        <taxon>Bacillati</taxon>
        <taxon>Bacillota</taxon>
        <taxon>Bacilli</taxon>
        <taxon>Bacillales</taxon>
        <taxon>Caryophanaceae</taxon>
        <taxon>Sporosarcina</taxon>
    </lineage>
</organism>
<evidence type="ECO:0000256" key="5">
    <source>
        <dbReference type="ARBA" id="ARBA00023004"/>
    </source>
</evidence>
<evidence type="ECO:0000259" key="8">
    <source>
        <dbReference type="SMART" id="SM00986"/>
    </source>
</evidence>